<keyword evidence="2" id="KW-0732">Signal</keyword>
<feature type="transmembrane region" description="Helical" evidence="1">
    <location>
        <begin position="751"/>
        <end position="773"/>
    </location>
</feature>
<comment type="caution">
    <text evidence="4">The sequence shown here is derived from an EMBL/GenBank/DDBJ whole genome shotgun (WGS) entry which is preliminary data.</text>
</comment>
<protein>
    <recommendedName>
        <fullName evidence="3">LolA-like domain-containing protein</fullName>
    </recommendedName>
</protein>
<proteinExistence type="predicted"/>
<feature type="signal peptide" evidence="2">
    <location>
        <begin position="1"/>
        <end position="17"/>
    </location>
</feature>
<dbReference type="AlphaFoldDB" id="A0A1D1VXK2"/>
<keyword evidence="1" id="KW-0812">Transmembrane</keyword>
<dbReference type="EMBL" id="BDGG01000010">
    <property type="protein sequence ID" value="GAV03744.1"/>
    <property type="molecule type" value="Genomic_DNA"/>
</dbReference>
<dbReference type="Pfam" id="PF25898">
    <property type="entry name" value="LolA_2nd_metazoa"/>
    <property type="match status" value="1"/>
</dbReference>
<feature type="domain" description="LolA-like" evidence="3">
    <location>
        <begin position="30"/>
        <end position="254"/>
    </location>
</feature>
<keyword evidence="1" id="KW-1133">Transmembrane helix</keyword>
<dbReference type="Proteomes" id="UP000186922">
    <property type="component" value="Unassembled WGS sequence"/>
</dbReference>
<keyword evidence="5" id="KW-1185">Reference proteome</keyword>
<accession>A0A1D1VXK2</accession>
<evidence type="ECO:0000256" key="2">
    <source>
        <dbReference type="SAM" id="SignalP"/>
    </source>
</evidence>
<reference evidence="4 5" key="1">
    <citation type="journal article" date="2016" name="Nat. Commun.">
        <title>Extremotolerant tardigrade genome and improved radiotolerance of human cultured cells by tardigrade-unique protein.</title>
        <authorList>
            <person name="Hashimoto T."/>
            <person name="Horikawa D.D."/>
            <person name="Saito Y."/>
            <person name="Kuwahara H."/>
            <person name="Kozuka-Hata H."/>
            <person name="Shin-I T."/>
            <person name="Minakuchi Y."/>
            <person name="Ohishi K."/>
            <person name="Motoyama A."/>
            <person name="Aizu T."/>
            <person name="Enomoto A."/>
            <person name="Kondo K."/>
            <person name="Tanaka S."/>
            <person name="Hara Y."/>
            <person name="Koshikawa S."/>
            <person name="Sagara H."/>
            <person name="Miura T."/>
            <person name="Yokobori S."/>
            <person name="Miyagawa K."/>
            <person name="Suzuki Y."/>
            <person name="Kubo T."/>
            <person name="Oyama M."/>
            <person name="Kohara Y."/>
            <person name="Fujiyama A."/>
            <person name="Arakawa K."/>
            <person name="Katayama T."/>
            <person name="Toyoda A."/>
            <person name="Kunieda T."/>
        </authorList>
    </citation>
    <scope>NUCLEOTIDE SEQUENCE [LARGE SCALE GENOMIC DNA]</scope>
    <source>
        <strain evidence="4 5">YOKOZUNA-1</strain>
    </source>
</reference>
<name>A0A1D1VXK2_RAMVA</name>
<evidence type="ECO:0000313" key="5">
    <source>
        <dbReference type="Proteomes" id="UP000186922"/>
    </source>
</evidence>
<sequence>MAALLNAMAVLVNVAGGQTVDPTLYFAQADQITARIEVVYPQHRIVEELHVVYDSALNLVKYEHALEFTTHPSRAPSFTQSVFDLTAGISYDMDQTSGSCTRNIKAAIASPSSSLTRDEQEFEDRYHLLKVLAPNQLFTITGKLNFVRKTSIRGIEADMWTMDLDQYYMGGFLGLQNTRQTLYTMARNSTRRPAASFSEAKPALLLQRSITLLRNNTSNPSSPMPDQSPLMIINYFDFEYLTVPRMLDFSILACSTSRALEPKAEIQLVFEGQLSTAGFGGGKESSEVVQFRRDAWIAVTSAANISTVRSVGNFWSHDDFSTYFTTVILPEVGSPITAAEAVNRISEAITSSQLKVQTKNGTTLTAVSLRRNVSLLSSTKGEKTSEIFVLYKAYTVLAGSAITEKVHKLTLKQCLQRCQEEDEFVCHTVSTCGYGDCYLSKYHGDELAFRPAEAPRTADGKGTDGKYHLANHSHCAVWTRVWSSEYVQASAYLSSSLQVLTSMDFAVSEETCAKQCSFNSDKEDSPECRSFLWCSKNSVPKARCTLYGQHVTDNAALYSKSVTNNRRNNGDGSQAVDGVADMNAVSGCHLYTQNYMKDFVPKVGHAFAVESIGNNFAIAEYKDRERSTYECARECLDTFGDDRCLSMEMCSADPLFDGDKEVPKIATGYCRISSGYVPSGSSNHRPSNHTVPNENCILFARTQHLDGTPITYRTAGTFTRLTSLGKRGLHGKQEVLNGEESGCCGYSGVEMAILAIAMLIIGALLVLLSVTLAKKFFPSSRISFVRMIS</sequence>
<evidence type="ECO:0000259" key="3">
    <source>
        <dbReference type="Pfam" id="PF25898"/>
    </source>
</evidence>
<gene>
    <name evidence="4" type="primary">RvY_14127-1</name>
    <name evidence="4" type="synonym">RvY_14127.1</name>
    <name evidence="4" type="ORF">RvY_14127</name>
</gene>
<keyword evidence="1" id="KW-0472">Membrane</keyword>
<feature type="chain" id="PRO_5008898964" description="LolA-like domain-containing protein" evidence="2">
    <location>
        <begin position="18"/>
        <end position="789"/>
    </location>
</feature>
<dbReference type="InterPro" id="IPR058831">
    <property type="entry name" value="LolA-like_dom_2nd"/>
</dbReference>
<organism evidence="4 5">
    <name type="scientific">Ramazzottius varieornatus</name>
    <name type="common">Water bear</name>
    <name type="synonym">Tardigrade</name>
    <dbReference type="NCBI Taxonomy" id="947166"/>
    <lineage>
        <taxon>Eukaryota</taxon>
        <taxon>Metazoa</taxon>
        <taxon>Ecdysozoa</taxon>
        <taxon>Tardigrada</taxon>
        <taxon>Eutardigrada</taxon>
        <taxon>Parachela</taxon>
        <taxon>Hypsibioidea</taxon>
        <taxon>Ramazzottiidae</taxon>
        <taxon>Ramazzottius</taxon>
    </lineage>
</organism>
<dbReference type="OrthoDB" id="5983572at2759"/>
<evidence type="ECO:0000256" key="1">
    <source>
        <dbReference type="SAM" id="Phobius"/>
    </source>
</evidence>
<evidence type="ECO:0000313" key="4">
    <source>
        <dbReference type="EMBL" id="GAV03744.1"/>
    </source>
</evidence>